<keyword evidence="2" id="KW-1185">Reference proteome</keyword>
<sequence>MHPKVVEDFAITDQEISDCKEVVGWFNAMFHEFVTQLTKNAEAFDLNEES</sequence>
<accession>A0A2R5FN72</accession>
<protein>
    <submittedName>
        <fullName evidence="1">Uncharacterized protein</fullName>
    </submittedName>
</protein>
<name>A0A2R5FN72_NOSCO</name>
<organism evidence="1 2">
    <name type="scientific">Nostoc commune NIES-4072</name>
    <dbReference type="NCBI Taxonomy" id="2005467"/>
    <lineage>
        <taxon>Bacteria</taxon>
        <taxon>Bacillati</taxon>
        <taxon>Cyanobacteriota</taxon>
        <taxon>Cyanophyceae</taxon>
        <taxon>Nostocales</taxon>
        <taxon>Nostocaceae</taxon>
        <taxon>Nostoc</taxon>
    </lineage>
</organism>
<dbReference type="EMBL" id="BDUD01000001">
    <property type="protein sequence ID" value="GBG19489.1"/>
    <property type="molecule type" value="Genomic_DNA"/>
</dbReference>
<dbReference type="AlphaFoldDB" id="A0A2R5FN72"/>
<proteinExistence type="predicted"/>
<reference evidence="1 2" key="1">
    <citation type="submission" date="2017-06" db="EMBL/GenBank/DDBJ databases">
        <title>Genome sequencing of cyanobaciteial culture collection at National Institute for Environmental Studies (NIES).</title>
        <authorList>
            <person name="Hirose Y."/>
            <person name="Shimura Y."/>
            <person name="Fujisawa T."/>
            <person name="Nakamura Y."/>
            <person name="Kawachi M."/>
        </authorList>
    </citation>
    <scope>NUCLEOTIDE SEQUENCE [LARGE SCALE GENOMIC DNA]</scope>
    <source>
        <strain evidence="1 2">NIES-4072</strain>
    </source>
</reference>
<dbReference type="RefSeq" id="WP_181374029.1">
    <property type="nucleotide sequence ID" value="NZ_BDUD01000001.1"/>
</dbReference>
<gene>
    <name evidence="1" type="ORF">NIES4072_31570</name>
</gene>
<dbReference type="Proteomes" id="UP000245124">
    <property type="component" value="Unassembled WGS sequence"/>
</dbReference>
<evidence type="ECO:0000313" key="1">
    <source>
        <dbReference type="EMBL" id="GBG19489.1"/>
    </source>
</evidence>
<comment type="caution">
    <text evidence="1">The sequence shown here is derived from an EMBL/GenBank/DDBJ whole genome shotgun (WGS) entry which is preliminary data.</text>
</comment>
<evidence type="ECO:0000313" key="2">
    <source>
        <dbReference type="Proteomes" id="UP000245124"/>
    </source>
</evidence>